<dbReference type="RefSeq" id="WP_134756392.1">
    <property type="nucleotide sequence ID" value="NZ_CP038150.1"/>
</dbReference>
<keyword evidence="2" id="KW-1185">Reference proteome</keyword>
<accession>A0A4P7D4U4</accession>
<proteinExistence type="predicted"/>
<dbReference type="EMBL" id="CP038150">
    <property type="protein sequence ID" value="QBR01584.1"/>
    <property type="molecule type" value="Genomic_DNA"/>
</dbReference>
<dbReference type="AlphaFoldDB" id="A0A4P7D4U4"/>
<name>A0A4P7D4U4_9BURK</name>
<evidence type="ECO:0000313" key="2">
    <source>
        <dbReference type="Proteomes" id="UP000295727"/>
    </source>
</evidence>
<protein>
    <submittedName>
        <fullName evidence="1">Uncharacterized protein</fullName>
    </submittedName>
</protein>
<organism evidence="1 2">
    <name type="scientific">Paraburkholderia pallida</name>
    <dbReference type="NCBI Taxonomy" id="2547399"/>
    <lineage>
        <taxon>Bacteria</taxon>
        <taxon>Pseudomonadati</taxon>
        <taxon>Pseudomonadota</taxon>
        <taxon>Betaproteobacteria</taxon>
        <taxon>Burkholderiales</taxon>
        <taxon>Burkholderiaceae</taxon>
        <taxon>Paraburkholderia</taxon>
    </lineage>
</organism>
<dbReference type="OrthoDB" id="8533716at2"/>
<reference evidence="1 2" key="1">
    <citation type="submission" date="2019-03" db="EMBL/GenBank/DDBJ databases">
        <title>Paraburkholderia sp. 7MH5, isolated from subtropical forest soil.</title>
        <authorList>
            <person name="Gao Z.-H."/>
            <person name="Qiu L.-H."/>
        </authorList>
    </citation>
    <scope>NUCLEOTIDE SEQUENCE [LARGE SCALE GENOMIC DNA]</scope>
    <source>
        <strain evidence="1 2">7MH5</strain>
    </source>
</reference>
<sequence>MAVTNAIRDDAQNSIKPFPYRPPFMTALGNHASDRFMKRADSEQFWRRFTNRSLVYETPHAARDWTCSATTVPVD</sequence>
<evidence type="ECO:0000313" key="1">
    <source>
        <dbReference type="EMBL" id="QBR01584.1"/>
    </source>
</evidence>
<gene>
    <name evidence="1" type="ORF">E1956_30915</name>
</gene>
<dbReference type="Proteomes" id="UP000295727">
    <property type="component" value="Chromosome 3"/>
</dbReference>
<dbReference type="KEGG" id="ppai:E1956_30915"/>